<proteinExistence type="predicted"/>
<evidence type="ECO:0000259" key="1">
    <source>
        <dbReference type="PROSITE" id="PS50042"/>
    </source>
</evidence>
<dbReference type="SUPFAM" id="SSF51206">
    <property type="entry name" value="cAMP-binding domain-like"/>
    <property type="match status" value="1"/>
</dbReference>
<evidence type="ECO:0000313" key="5">
    <source>
        <dbReference type="Proteomes" id="UP000251937"/>
    </source>
</evidence>
<dbReference type="Proteomes" id="UP000251937">
    <property type="component" value="Unassembled WGS sequence"/>
</dbReference>
<feature type="domain" description="Cyclic nucleotide-binding" evidence="1">
    <location>
        <begin position="1"/>
        <end position="115"/>
    </location>
</feature>
<reference evidence="2 4" key="1">
    <citation type="submission" date="2017-02" db="EMBL/GenBank/DDBJ databases">
        <authorList>
            <person name="Varghese N."/>
            <person name="Submissions S."/>
        </authorList>
    </citation>
    <scope>NUCLEOTIDE SEQUENCE [LARGE SCALE GENOMIC DNA]</scope>
    <source>
        <strain evidence="2 4">DSM 16775</strain>
    </source>
</reference>
<dbReference type="InterPro" id="IPR000595">
    <property type="entry name" value="cNMP-bd_dom"/>
</dbReference>
<protein>
    <submittedName>
        <fullName evidence="3">Cyclic nucleotide-binding domain</fullName>
    </submittedName>
    <submittedName>
        <fullName evidence="2">cAMP-binding domain of CRP or a regulatory subunit of cAMP-dependent protein kinases</fullName>
    </submittedName>
</protein>
<name>A0AAX2IQ55_9FLAO</name>
<evidence type="ECO:0000313" key="4">
    <source>
        <dbReference type="Proteomes" id="UP000190669"/>
    </source>
</evidence>
<dbReference type="Gene3D" id="2.60.120.10">
    <property type="entry name" value="Jelly Rolls"/>
    <property type="match status" value="1"/>
</dbReference>
<dbReference type="Pfam" id="PF00027">
    <property type="entry name" value="cNMP_binding"/>
    <property type="match status" value="1"/>
</dbReference>
<dbReference type="Proteomes" id="UP000190669">
    <property type="component" value="Unassembled WGS sequence"/>
</dbReference>
<reference evidence="3 5" key="2">
    <citation type="submission" date="2018-06" db="EMBL/GenBank/DDBJ databases">
        <authorList>
            <consortium name="Pathogen Informatics"/>
            <person name="Doyle S."/>
        </authorList>
    </citation>
    <scope>NUCLEOTIDE SEQUENCE [LARGE SCALE GENOMIC DNA]</scope>
    <source>
        <strain evidence="3 5">NCTC11212</strain>
    </source>
</reference>
<gene>
    <name evidence="3" type="ORF">NCTC11212_03748</name>
    <name evidence="2" type="ORF">SAMN05421800_107114</name>
</gene>
<dbReference type="EMBL" id="FUZE01000007">
    <property type="protein sequence ID" value="SKB74657.1"/>
    <property type="molecule type" value="Genomic_DNA"/>
</dbReference>
<sequence>MTDYKRRYIIQTLLDADLFQKKKMIDRHSFLTLEGDIDSNIYYVEKGSLRIFIRDEDQERTIRFGYKENIIVCLDSFLSEKPTDFYIQAIKKTEIKVASKKDFYEFIKSSDDNLKLWTVILEDLVLQQIEREKDLLINSPKERYERILKRSPKLFQEVPNKHIANYLRMRPETLSRLKKS</sequence>
<dbReference type="RefSeq" id="WP_079465232.1">
    <property type="nucleotide sequence ID" value="NZ_CP033934.1"/>
</dbReference>
<dbReference type="InterPro" id="IPR014710">
    <property type="entry name" value="RmlC-like_jellyroll"/>
</dbReference>
<organism evidence="3 5">
    <name type="scientific">Chryseobacterium balustinum</name>
    <dbReference type="NCBI Taxonomy" id="246"/>
    <lineage>
        <taxon>Bacteria</taxon>
        <taxon>Pseudomonadati</taxon>
        <taxon>Bacteroidota</taxon>
        <taxon>Flavobacteriia</taxon>
        <taxon>Flavobacteriales</taxon>
        <taxon>Weeksellaceae</taxon>
        <taxon>Chryseobacterium group</taxon>
        <taxon>Chryseobacterium</taxon>
    </lineage>
</organism>
<dbReference type="InterPro" id="IPR018490">
    <property type="entry name" value="cNMP-bd_dom_sf"/>
</dbReference>
<evidence type="ECO:0000313" key="2">
    <source>
        <dbReference type="EMBL" id="SKB74657.1"/>
    </source>
</evidence>
<dbReference type="PROSITE" id="PS50042">
    <property type="entry name" value="CNMP_BINDING_3"/>
    <property type="match status" value="1"/>
</dbReference>
<evidence type="ECO:0000313" key="3">
    <source>
        <dbReference type="EMBL" id="SQA92106.1"/>
    </source>
</evidence>
<accession>A0AAX2IQ55</accession>
<dbReference type="EMBL" id="UAVR01000019">
    <property type="protein sequence ID" value="SQA92106.1"/>
    <property type="molecule type" value="Genomic_DNA"/>
</dbReference>
<dbReference type="AlphaFoldDB" id="A0AAX2IQ55"/>
<comment type="caution">
    <text evidence="3">The sequence shown here is derived from an EMBL/GenBank/DDBJ whole genome shotgun (WGS) entry which is preliminary data.</text>
</comment>
<dbReference type="KEGG" id="cbp:EB354_09535"/>
<keyword evidence="4" id="KW-1185">Reference proteome</keyword>